<organism evidence="2 3">
    <name type="scientific">Vairimorpha ceranae (strain BRL01)</name>
    <name type="common">Microsporidian parasite</name>
    <name type="synonym">Nosema ceranae</name>
    <dbReference type="NCBI Taxonomy" id="578460"/>
    <lineage>
        <taxon>Eukaryota</taxon>
        <taxon>Fungi</taxon>
        <taxon>Fungi incertae sedis</taxon>
        <taxon>Microsporidia</taxon>
        <taxon>Nosematidae</taxon>
        <taxon>Vairimorpha</taxon>
    </lineage>
</organism>
<evidence type="ECO:0000256" key="1">
    <source>
        <dbReference type="SAM" id="MobiDB-lite"/>
    </source>
</evidence>
<name>C4VCC7_VAIC1</name>
<feature type="region of interest" description="Disordered" evidence="1">
    <location>
        <begin position="67"/>
        <end position="89"/>
    </location>
</feature>
<accession>C4VCC7</accession>
<dbReference type="AlphaFoldDB" id="C4VCC7"/>
<sequence>SWTTNWSAIDHMAVKGFSKRPTVWPMQHWDISDHFPVYVKIMWEKPLPPEEKTIISRTKVKDVRPQFVEDEKPSTMRASTSRRVGRGVL</sequence>
<dbReference type="EMBL" id="ACOL01004951">
    <property type="protein sequence ID" value="EEQ81125.1"/>
    <property type="molecule type" value="Genomic_DNA"/>
</dbReference>
<evidence type="ECO:0000313" key="2">
    <source>
        <dbReference type="EMBL" id="EEQ81125.1"/>
    </source>
</evidence>
<dbReference type="KEGG" id="nce:NCER_102669"/>
<gene>
    <name evidence="2" type="ORF">NCER_102669</name>
</gene>
<evidence type="ECO:0008006" key="4">
    <source>
        <dbReference type="Google" id="ProtNLM"/>
    </source>
</evidence>
<dbReference type="HOGENOM" id="CLU_2460797_0_0_1"/>
<proteinExistence type="predicted"/>
<reference evidence="2 3" key="1">
    <citation type="journal article" date="2009" name="PLoS Pathog.">
        <title>Genomic analyses of the microsporidian Nosema ceranae, an emergent pathogen of honey bees.</title>
        <authorList>
            <person name="Cornman R.S."/>
            <person name="Chen Y.P."/>
            <person name="Schatz M.C."/>
            <person name="Street C."/>
            <person name="Zhao Y."/>
            <person name="Desany B."/>
            <person name="Egholm M."/>
            <person name="Hutchison S."/>
            <person name="Pettis J.S."/>
            <person name="Lipkin W.I."/>
            <person name="Evans J.D."/>
        </authorList>
    </citation>
    <scope>NUCLEOTIDE SEQUENCE [LARGE SCALE GENOMIC DNA]</scope>
    <source>
        <strain evidence="2 3">BRL01</strain>
    </source>
</reference>
<comment type="caution">
    <text evidence="2">The sequence shown here is derived from an EMBL/GenBank/DDBJ whole genome shotgun (WGS) entry which is preliminary data.</text>
</comment>
<dbReference type="InParanoid" id="C4VCC7"/>
<dbReference type="Proteomes" id="UP000009082">
    <property type="component" value="Unassembled WGS sequence"/>
</dbReference>
<evidence type="ECO:0000313" key="3">
    <source>
        <dbReference type="Proteomes" id="UP000009082"/>
    </source>
</evidence>
<feature type="non-terminal residue" evidence="2">
    <location>
        <position position="1"/>
    </location>
</feature>
<dbReference type="VEuPathDB" id="MicrosporidiaDB:NCER_102669"/>
<protein>
    <recommendedName>
        <fullName evidence="4">Endonuclease/exonuclease/phosphatase domain-containing protein</fullName>
    </recommendedName>
</protein>